<reference evidence="1" key="2">
    <citation type="journal article" date="2015" name="Data Brief">
        <title>Shoot transcriptome of the giant reed, Arundo donax.</title>
        <authorList>
            <person name="Barrero R.A."/>
            <person name="Guerrero F.D."/>
            <person name="Moolhuijzen P."/>
            <person name="Goolsby J.A."/>
            <person name="Tidwell J."/>
            <person name="Bellgard S.E."/>
            <person name="Bellgard M.I."/>
        </authorList>
    </citation>
    <scope>NUCLEOTIDE SEQUENCE</scope>
    <source>
        <tissue evidence="1">Shoot tissue taken approximately 20 cm above the soil surface</tissue>
    </source>
</reference>
<dbReference type="AlphaFoldDB" id="A0A0A8YQD5"/>
<organism evidence="1">
    <name type="scientific">Arundo donax</name>
    <name type="common">Giant reed</name>
    <name type="synonym">Donax arundinaceus</name>
    <dbReference type="NCBI Taxonomy" id="35708"/>
    <lineage>
        <taxon>Eukaryota</taxon>
        <taxon>Viridiplantae</taxon>
        <taxon>Streptophyta</taxon>
        <taxon>Embryophyta</taxon>
        <taxon>Tracheophyta</taxon>
        <taxon>Spermatophyta</taxon>
        <taxon>Magnoliopsida</taxon>
        <taxon>Liliopsida</taxon>
        <taxon>Poales</taxon>
        <taxon>Poaceae</taxon>
        <taxon>PACMAD clade</taxon>
        <taxon>Arundinoideae</taxon>
        <taxon>Arundineae</taxon>
        <taxon>Arundo</taxon>
    </lineage>
</organism>
<protein>
    <submittedName>
        <fullName evidence="1">Uncharacterized protein</fullName>
    </submittedName>
</protein>
<sequence>MTRAQMLSLEQFNPEPVNLTQILGCYIFSKQDPKAKMEVITCS</sequence>
<evidence type="ECO:0000313" key="1">
    <source>
        <dbReference type="EMBL" id="JAD28033.1"/>
    </source>
</evidence>
<dbReference type="EMBL" id="GBRH01269862">
    <property type="protein sequence ID" value="JAD28033.1"/>
    <property type="molecule type" value="Transcribed_RNA"/>
</dbReference>
<accession>A0A0A8YQD5</accession>
<name>A0A0A8YQD5_ARUDO</name>
<proteinExistence type="predicted"/>
<reference evidence="1" key="1">
    <citation type="submission" date="2014-09" db="EMBL/GenBank/DDBJ databases">
        <authorList>
            <person name="Magalhaes I.L.F."/>
            <person name="Oliveira U."/>
            <person name="Santos F.R."/>
            <person name="Vidigal T.H.D.A."/>
            <person name="Brescovit A.D."/>
            <person name="Santos A.J."/>
        </authorList>
    </citation>
    <scope>NUCLEOTIDE SEQUENCE</scope>
    <source>
        <tissue evidence="1">Shoot tissue taken approximately 20 cm above the soil surface</tissue>
    </source>
</reference>